<keyword evidence="3" id="KW-1185">Reference proteome</keyword>
<dbReference type="AlphaFoldDB" id="A0A9N9J4G3"/>
<dbReference type="InterPro" id="IPR006571">
    <property type="entry name" value="TLDc_dom"/>
</dbReference>
<feature type="domain" description="TLDc" evidence="1">
    <location>
        <begin position="13"/>
        <end position="189"/>
    </location>
</feature>
<comment type="caution">
    <text evidence="2">The sequence shown here is derived from an EMBL/GenBank/DDBJ whole genome shotgun (WGS) entry which is preliminary data.</text>
</comment>
<evidence type="ECO:0000259" key="1">
    <source>
        <dbReference type="PROSITE" id="PS51886"/>
    </source>
</evidence>
<gene>
    <name evidence="2" type="ORF">DERYTH_LOCUS18144</name>
</gene>
<protein>
    <submittedName>
        <fullName evidence="2">4701_t:CDS:1</fullName>
    </submittedName>
</protein>
<organism evidence="2 3">
    <name type="scientific">Dentiscutata erythropus</name>
    <dbReference type="NCBI Taxonomy" id="1348616"/>
    <lineage>
        <taxon>Eukaryota</taxon>
        <taxon>Fungi</taxon>
        <taxon>Fungi incertae sedis</taxon>
        <taxon>Mucoromycota</taxon>
        <taxon>Glomeromycotina</taxon>
        <taxon>Glomeromycetes</taxon>
        <taxon>Diversisporales</taxon>
        <taxon>Gigasporaceae</taxon>
        <taxon>Dentiscutata</taxon>
    </lineage>
</organism>
<evidence type="ECO:0000313" key="2">
    <source>
        <dbReference type="EMBL" id="CAG8764836.1"/>
    </source>
</evidence>
<name>A0A9N9J4G3_9GLOM</name>
<reference evidence="2" key="1">
    <citation type="submission" date="2021-06" db="EMBL/GenBank/DDBJ databases">
        <authorList>
            <person name="Kallberg Y."/>
            <person name="Tangrot J."/>
            <person name="Rosling A."/>
        </authorList>
    </citation>
    <scope>NUCLEOTIDE SEQUENCE</scope>
    <source>
        <strain evidence="2">MA453B</strain>
    </source>
</reference>
<dbReference type="Pfam" id="PF07534">
    <property type="entry name" value="TLD"/>
    <property type="match status" value="1"/>
</dbReference>
<dbReference type="OrthoDB" id="2439862at2759"/>
<proteinExistence type="predicted"/>
<dbReference type="EMBL" id="CAJVPY010018007">
    <property type="protein sequence ID" value="CAG8764836.1"/>
    <property type="molecule type" value="Genomic_DNA"/>
</dbReference>
<evidence type="ECO:0000313" key="3">
    <source>
        <dbReference type="Proteomes" id="UP000789405"/>
    </source>
</evidence>
<dbReference type="PROSITE" id="PS51886">
    <property type="entry name" value="TLDC"/>
    <property type="match status" value="1"/>
</dbReference>
<accession>A0A9N9J4G3</accession>
<dbReference type="Proteomes" id="UP000789405">
    <property type="component" value="Unassembled WGS sequence"/>
</dbReference>
<sequence length="239" mass="28095">MENRERWRQFDSKIINLNDINRIAGWIDYRQIPYSYQENPFEFKLLLRGSRDGFGIDTFHDLCDNNGATIVVVKVENSGKVIGGYNPINWSKGKIIGNDYYGRIIFRDYRCYTCNSFIFSLTNRNDSILSRVNSPIESIYWSSRKGPYFGDDLCMSSSSTWNSITRFYEHKIISEETFFAEDYEVFQVSIKNHQIRRKQMFENVDYTGILCVLPYDFWPTNCKLGNILLSMLLPRTFIG</sequence>